<gene>
    <name evidence="2" type="ORF">QVZ41_09240</name>
</gene>
<feature type="signal peptide" evidence="1">
    <location>
        <begin position="1"/>
        <end position="20"/>
    </location>
</feature>
<dbReference type="Gene3D" id="2.120.10.30">
    <property type="entry name" value="TolB, C-terminal domain"/>
    <property type="match status" value="1"/>
</dbReference>
<evidence type="ECO:0000256" key="1">
    <source>
        <dbReference type="SAM" id="SignalP"/>
    </source>
</evidence>
<name>A0ABT8VSS1_9FLAO</name>
<evidence type="ECO:0000313" key="2">
    <source>
        <dbReference type="EMBL" id="MDO3695025.1"/>
    </source>
</evidence>
<dbReference type="SUPFAM" id="SSF69304">
    <property type="entry name" value="Tricorn protease N-terminal domain"/>
    <property type="match status" value="1"/>
</dbReference>
<evidence type="ECO:0000313" key="3">
    <source>
        <dbReference type="Proteomes" id="UP001168642"/>
    </source>
</evidence>
<organism evidence="2 3">
    <name type="scientific">Wenyingzhuangia gilva</name>
    <dbReference type="NCBI Taxonomy" id="3057677"/>
    <lineage>
        <taxon>Bacteria</taxon>
        <taxon>Pseudomonadati</taxon>
        <taxon>Bacteroidota</taxon>
        <taxon>Flavobacteriia</taxon>
        <taxon>Flavobacteriales</taxon>
        <taxon>Flavobacteriaceae</taxon>
        <taxon>Wenyingzhuangia</taxon>
    </lineage>
</organism>
<protein>
    <recommendedName>
        <fullName evidence="4">WD40 repeat protein</fullName>
    </recommendedName>
</protein>
<reference evidence="2" key="1">
    <citation type="submission" date="2023-07" db="EMBL/GenBank/DDBJ databases">
        <title>Wenyingzhuangia sp. chi5 genome sequencing and assembly.</title>
        <authorList>
            <person name="Park S."/>
        </authorList>
    </citation>
    <scope>NUCLEOTIDE SEQUENCE</scope>
    <source>
        <strain evidence="2">Chi5</strain>
    </source>
</reference>
<sequence>MKNKQLFIKIFILLSTYVNAQQYFGGHPLGQNWQIISSPAVRIIYPNGMNPEAERIARIINYIDQNNRRSVGDKKKQIDIVLQTQTTIPNGYVGLAPFRSEFYGTPPQSNLSLGSLNWLDVLSIHEYRHVLQNINAKNGIVNFFYYLGGESYWAVVNNLVLPNWYYEGDAVITETALSDAGRGRSPYFTLQQRALIAENIDYSYLKNRNGSYKDMLPNHYPLGYMMLTYLRNHYGNDVIADILKESTAFDGLIYPFSKAIKRHTKIKNTTKLYKKAWEEFKDKTQTQIENTELIPTTPLLKKLPKTITTYSYPIFLNDSTVIARKKSYNTTDELVKISKGKETKITSIGINNDDFLSYNDNLLAWTESTKNPRRGAQNYSDIILYDLKTNHKKRLTQSTRYFSPSISPDGSQIAIINISPSEEFNLCIINSKTGQIEKTFDNPKNNFLSRTAWTTDGKNIVTILKENGKLCLIKINIKNGEITELTPWTAHTIETPFVTQNKVYFNASYSGIDNIYSTDLLGSKQVKKETSVKVGAFQPSIEKNQLMFTEFSSKGFQISSQKIRQNNSFISYQEPNKMKQFKTVANQTEGGNILSNIDTTTTYNAKKYNGLFKGLKLHTWGIAPSPSVSSINLRAVNMLNDVALNFSSGINHNENNAIFYNGNIVVSRFYPEIKFSASKTNRQTIVENNVNPPYNILDFDETNLGLKIGIPLTWYKGNYITSFEPYIEGNQFILNNFKTVFNQKSFTAYNTGLTFSTYKRTALQNIGPRMGFAIDMSKKADFVNADNADQFNINTTLYLPGIYKNHNLRIRGAYQKEKLSNTYQFSDYYIYPRGYSAPLNDEFKSISFNYGMPLAYPDFGFAGLIYFKRIRANLFYDYGVGKLNNENIIKELKTQTYNSVGTEVLFDNVYFNVLPITVGIRYSHLLKESLLGNNSSGFQFILATNLSF</sequence>
<proteinExistence type="predicted"/>
<dbReference type="EMBL" id="JAUMIT010000004">
    <property type="protein sequence ID" value="MDO3695025.1"/>
    <property type="molecule type" value="Genomic_DNA"/>
</dbReference>
<dbReference type="InterPro" id="IPR011042">
    <property type="entry name" value="6-blade_b-propeller_TolB-like"/>
</dbReference>
<keyword evidence="3" id="KW-1185">Reference proteome</keyword>
<dbReference type="PANTHER" id="PTHR36842:SF1">
    <property type="entry name" value="PROTEIN TOLB"/>
    <property type="match status" value="1"/>
</dbReference>
<accession>A0ABT8VSS1</accession>
<dbReference type="RefSeq" id="WP_302884284.1">
    <property type="nucleotide sequence ID" value="NZ_JAUMIT010000004.1"/>
</dbReference>
<comment type="caution">
    <text evidence="2">The sequence shown here is derived from an EMBL/GenBank/DDBJ whole genome shotgun (WGS) entry which is preliminary data.</text>
</comment>
<dbReference type="PANTHER" id="PTHR36842">
    <property type="entry name" value="PROTEIN TOLB HOMOLOG"/>
    <property type="match status" value="1"/>
</dbReference>
<dbReference type="Proteomes" id="UP001168642">
    <property type="component" value="Unassembled WGS sequence"/>
</dbReference>
<keyword evidence="1" id="KW-0732">Signal</keyword>
<feature type="chain" id="PRO_5046509513" description="WD40 repeat protein" evidence="1">
    <location>
        <begin position="21"/>
        <end position="948"/>
    </location>
</feature>
<evidence type="ECO:0008006" key="4">
    <source>
        <dbReference type="Google" id="ProtNLM"/>
    </source>
</evidence>